<protein>
    <submittedName>
        <fullName evidence="3">Dehydrogenase</fullName>
    </submittedName>
</protein>
<keyword evidence="4" id="KW-1185">Reference proteome</keyword>
<dbReference type="KEGG" id="ocy:OSSY52_01420"/>
<dbReference type="SUPFAM" id="SSF51735">
    <property type="entry name" value="NAD(P)-binding Rossmann-fold domains"/>
    <property type="match status" value="1"/>
</dbReference>
<gene>
    <name evidence="3" type="ORF">OSSY52_01420</name>
</gene>
<dbReference type="RefSeq" id="WP_190615140.1">
    <property type="nucleotide sequence ID" value="NZ_AP018712.1"/>
</dbReference>
<dbReference type="Gene3D" id="3.40.50.720">
    <property type="entry name" value="NAD(P)-binding Rossmann-like Domain"/>
    <property type="match status" value="1"/>
</dbReference>
<evidence type="ECO:0000259" key="1">
    <source>
        <dbReference type="Pfam" id="PF02625"/>
    </source>
</evidence>
<dbReference type="EMBL" id="AP018712">
    <property type="protein sequence ID" value="BBE30001.1"/>
    <property type="molecule type" value="Genomic_DNA"/>
</dbReference>
<evidence type="ECO:0000313" key="3">
    <source>
        <dbReference type="EMBL" id="BBE30001.1"/>
    </source>
</evidence>
<dbReference type="Proteomes" id="UP000516361">
    <property type="component" value="Chromosome"/>
</dbReference>
<dbReference type="InParanoid" id="A0A7G1G178"/>
<sequence>MQIYEELLNLKKKGENGILITVVEKDGFGPATPGIKMLVTKNKRIGTVGGGSLEEFAYKKALDLLKNKKNELHKYALNEENKVIENTGMVCGGNVTLFYEYIGSGEKLYIFGAGHVGKALTYHINPLNYFVTVIDERDGIFNDFPNINKTINSTVSDFFKNNIIEDNSYIVISTPSHAHDYEVLKNVYLNSKPKYIGMLASDTKANLMVKKLKDEVSNADLSILHTPVGLDIGGPTPHEIAISIISEIQSIKYQKKQIKKMRKIW</sequence>
<dbReference type="PANTHER" id="PTHR30388:SF6">
    <property type="entry name" value="XANTHINE DEHYDROGENASE SUBUNIT A-RELATED"/>
    <property type="match status" value="1"/>
</dbReference>
<dbReference type="InterPro" id="IPR052698">
    <property type="entry name" value="MoCofactor_Util/Proc"/>
</dbReference>
<evidence type="ECO:0000259" key="2">
    <source>
        <dbReference type="Pfam" id="PF13478"/>
    </source>
</evidence>
<evidence type="ECO:0000313" key="4">
    <source>
        <dbReference type="Proteomes" id="UP000516361"/>
    </source>
</evidence>
<name>A0A7G1G178_9BACT</name>
<dbReference type="InterPro" id="IPR036291">
    <property type="entry name" value="NAD(P)-bd_dom_sf"/>
</dbReference>
<accession>A0A7G1G178</accession>
<dbReference type="InterPro" id="IPR003777">
    <property type="entry name" value="XdhC_CoxI"/>
</dbReference>
<dbReference type="Pfam" id="PF02625">
    <property type="entry name" value="XdhC_CoxI"/>
    <property type="match status" value="1"/>
</dbReference>
<feature type="domain" description="XdhC Rossmann" evidence="2">
    <location>
        <begin position="108"/>
        <end position="248"/>
    </location>
</feature>
<reference evidence="3 4" key="1">
    <citation type="submission" date="2018-06" db="EMBL/GenBank/DDBJ databases">
        <title>Genome sequencing of Oceanotoga sp. sy52.</title>
        <authorList>
            <person name="Mori K."/>
        </authorList>
    </citation>
    <scope>NUCLEOTIDE SEQUENCE [LARGE SCALE GENOMIC DNA]</scope>
    <source>
        <strain evidence="4">sy52</strain>
    </source>
</reference>
<proteinExistence type="predicted"/>
<dbReference type="Pfam" id="PF13478">
    <property type="entry name" value="XdhC_C"/>
    <property type="match status" value="1"/>
</dbReference>
<organism evidence="3 4">
    <name type="scientific">Tepiditoga spiralis</name>
    <dbReference type="NCBI Taxonomy" id="2108365"/>
    <lineage>
        <taxon>Bacteria</taxon>
        <taxon>Thermotogati</taxon>
        <taxon>Thermotogota</taxon>
        <taxon>Thermotogae</taxon>
        <taxon>Petrotogales</taxon>
        <taxon>Petrotogaceae</taxon>
        <taxon>Tepiditoga</taxon>
    </lineage>
</organism>
<dbReference type="PANTHER" id="PTHR30388">
    <property type="entry name" value="ALDEHYDE OXIDOREDUCTASE MOLYBDENUM COFACTOR ASSEMBLY PROTEIN"/>
    <property type="match status" value="1"/>
</dbReference>
<dbReference type="InterPro" id="IPR027051">
    <property type="entry name" value="XdhC_Rossmann_dom"/>
</dbReference>
<dbReference type="AlphaFoldDB" id="A0A7G1G178"/>
<feature type="domain" description="XdhC- CoxI" evidence="1">
    <location>
        <begin position="12"/>
        <end position="75"/>
    </location>
</feature>